<feature type="transmembrane region" description="Helical" evidence="1">
    <location>
        <begin position="30"/>
        <end position="46"/>
    </location>
</feature>
<dbReference type="PANTHER" id="PTHR14969:SF13">
    <property type="entry name" value="AT30094P"/>
    <property type="match status" value="1"/>
</dbReference>
<feature type="transmembrane region" description="Helical" evidence="1">
    <location>
        <begin position="156"/>
        <end position="174"/>
    </location>
</feature>
<dbReference type="InterPro" id="IPR036938">
    <property type="entry name" value="PAP2/HPO_sf"/>
</dbReference>
<feature type="transmembrane region" description="Helical" evidence="1">
    <location>
        <begin position="132"/>
        <end position="150"/>
    </location>
</feature>
<keyword evidence="1" id="KW-0812">Transmembrane</keyword>
<sequence>MSNLFIFLYSFAWQWPVVDAIVIFLAKYFQYIVIGYACLLMYRELVSQSPELSPFRNIKRAITEGFWVTGSVVLAMGITYIIKYSLAIPRPFLSGVVPLFVHGGYNSFPSGHATFFASLALAMFFYHKKRGWYFLLSALIIGLARIISGVHYPIDIVAGYIIGIASAYFVIKLFRPWFKKIFLKL</sequence>
<organism evidence="3 4">
    <name type="scientific">Candidatus Nomurabacteria bacterium RIFCSPLOWO2_01_FULL_33_17</name>
    <dbReference type="NCBI Taxonomy" id="1801764"/>
    <lineage>
        <taxon>Bacteria</taxon>
        <taxon>Candidatus Nomuraibacteriota</taxon>
    </lineage>
</organism>
<evidence type="ECO:0000313" key="4">
    <source>
        <dbReference type="Proteomes" id="UP000178184"/>
    </source>
</evidence>
<dbReference type="Pfam" id="PF01569">
    <property type="entry name" value="PAP2"/>
    <property type="match status" value="1"/>
</dbReference>
<keyword evidence="1" id="KW-0472">Membrane</keyword>
<reference evidence="3 4" key="1">
    <citation type="journal article" date="2016" name="Nat. Commun.">
        <title>Thousands of microbial genomes shed light on interconnected biogeochemical processes in an aquifer system.</title>
        <authorList>
            <person name="Anantharaman K."/>
            <person name="Brown C.T."/>
            <person name="Hug L.A."/>
            <person name="Sharon I."/>
            <person name="Castelle C.J."/>
            <person name="Probst A.J."/>
            <person name="Thomas B.C."/>
            <person name="Singh A."/>
            <person name="Wilkins M.J."/>
            <person name="Karaoz U."/>
            <person name="Brodie E.L."/>
            <person name="Williams K.H."/>
            <person name="Hubbard S.S."/>
            <person name="Banfield J.F."/>
        </authorList>
    </citation>
    <scope>NUCLEOTIDE SEQUENCE [LARGE SCALE GENOMIC DNA]</scope>
</reference>
<dbReference type="Gene3D" id="1.20.144.10">
    <property type="entry name" value="Phosphatidic acid phosphatase type 2/haloperoxidase"/>
    <property type="match status" value="1"/>
</dbReference>
<proteinExistence type="predicted"/>
<dbReference type="InterPro" id="IPR000326">
    <property type="entry name" value="PAP2/HPO"/>
</dbReference>
<gene>
    <name evidence="3" type="ORF">A2903_01140</name>
</gene>
<feature type="transmembrane region" description="Helical" evidence="1">
    <location>
        <begin position="107"/>
        <end position="125"/>
    </location>
</feature>
<evidence type="ECO:0000256" key="1">
    <source>
        <dbReference type="SAM" id="Phobius"/>
    </source>
</evidence>
<feature type="domain" description="Phosphatidic acid phosphatase type 2/haloperoxidase" evidence="2">
    <location>
        <begin position="68"/>
        <end position="171"/>
    </location>
</feature>
<dbReference type="EMBL" id="MFUO01000009">
    <property type="protein sequence ID" value="OGI84155.1"/>
    <property type="molecule type" value="Genomic_DNA"/>
</dbReference>
<protein>
    <recommendedName>
        <fullName evidence="2">Phosphatidic acid phosphatase type 2/haloperoxidase domain-containing protein</fullName>
    </recommendedName>
</protein>
<name>A0A1F6WQY1_9BACT</name>
<dbReference type="Proteomes" id="UP000178184">
    <property type="component" value="Unassembled WGS sequence"/>
</dbReference>
<dbReference type="SUPFAM" id="SSF48317">
    <property type="entry name" value="Acid phosphatase/Vanadium-dependent haloperoxidase"/>
    <property type="match status" value="1"/>
</dbReference>
<dbReference type="SMART" id="SM00014">
    <property type="entry name" value="acidPPc"/>
    <property type="match status" value="1"/>
</dbReference>
<dbReference type="PANTHER" id="PTHR14969">
    <property type="entry name" value="SPHINGOSINE-1-PHOSPHATE PHOSPHOHYDROLASE"/>
    <property type="match status" value="1"/>
</dbReference>
<dbReference type="AlphaFoldDB" id="A0A1F6WQY1"/>
<accession>A0A1F6WQY1</accession>
<keyword evidence="1" id="KW-1133">Transmembrane helix</keyword>
<comment type="caution">
    <text evidence="3">The sequence shown here is derived from an EMBL/GenBank/DDBJ whole genome shotgun (WGS) entry which is preliminary data.</text>
</comment>
<evidence type="ECO:0000259" key="2">
    <source>
        <dbReference type="SMART" id="SM00014"/>
    </source>
</evidence>
<feature type="transmembrane region" description="Helical" evidence="1">
    <location>
        <begin position="66"/>
        <end position="87"/>
    </location>
</feature>
<evidence type="ECO:0000313" key="3">
    <source>
        <dbReference type="EMBL" id="OGI84155.1"/>
    </source>
</evidence>
<dbReference type="STRING" id="1801764.A2903_01140"/>